<dbReference type="CDD" id="cd00158">
    <property type="entry name" value="RHOD"/>
    <property type="match status" value="1"/>
</dbReference>
<dbReference type="eggNOG" id="ENOG502QPY7">
    <property type="taxonomic scope" value="Eukaryota"/>
</dbReference>
<dbReference type="SUPFAM" id="SSF52821">
    <property type="entry name" value="Rhodanese/Cell cycle control phosphatase"/>
    <property type="match status" value="1"/>
</dbReference>
<feature type="non-terminal residue" evidence="2">
    <location>
        <position position="1"/>
    </location>
</feature>
<evidence type="ECO:0000313" key="3">
    <source>
        <dbReference type="Proteomes" id="UP000001514"/>
    </source>
</evidence>
<proteinExistence type="predicted"/>
<dbReference type="Gene3D" id="3.40.250.10">
    <property type="entry name" value="Rhodanese-like domain"/>
    <property type="match status" value="1"/>
</dbReference>
<dbReference type="OrthoDB" id="566238at2759"/>
<dbReference type="PROSITE" id="PS50206">
    <property type="entry name" value="RHODANESE_3"/>
    <property type="match status" value="1"/>
</dbReference>
<dbReference type="InterPro" id="IPR044614">
    <property type="entry name" value="STR10"/>
</dbReference>
<evidence type="ECO:0000313" key="2">
    <source>
        <dbReference type="EMBL" id="EFJ19717.1"/>
    </source>
</evidence>
<protein>
    <recommendedName>
        <fullName evidence="1">Rhodanese domain-containing protein</fullName>
    </recommendedName>
</protein>
<dbReference type="OMA" id="RYCRVKA"/>
<dbReference type="InParanoid" id="D8S795"/>
<reference evidence="2 3" key="1">
    <citation type="journal article" date="2011" name="Science">
        <title>The Selaginella genome identifies genetic changes associated with the evolution of vascular plants.</title>
        <authorList>
            <person name="Banks J.A."/>
            <person name="Nishiyama T."/>
            <person name="Hasebe M."/>
            <person name="Bowman J.L."/>
            <person name="Gribskov M."/>
            <person name="dePamphilis C."/>
            <person name="Albert V.A."/>
            <person name="Aono N."/>
            <person name="Aoyama T."/>
            <person name="Ambrose B.A."/>
            <person name="Ashton N.W."/>
            <person name="Axtell M.J."/>
            <person name="Barker E."/>
            <person name="Barker M.S."/>
            <person name="Bennetzen J.L."/>
            <person name="Bonawitz N.D."/>
            <person name="Chapple C."/>
            <person name="Cheng C."/>
            <person name="Correa L.G."/>
            <person name="Dacre M."/>
            <person name="DeBarry J."/>
            <person name="Dreyer I."/>
            <person name="Elias M."/>
            <person name="Engstrom E.M."/>
            <person name="Estelle M."/>
            <person name="Feng L."/>
            <person name="Finet C."/>
            <person name="Floyd S.K."/>
            <person name="Frommer W.B."/>
            <person name="Fujita T."/>
            <person name="Gramzow L."/>
            <person name="Gutensohn M."/>
            <person name="Harholt J."/>
            <person name="Hattori M."/>
            <person name="Heyl A."/>
            <person name="Hirai T."/>
            <person name="Hiwatashi Y."/>
            <person name="Ishikawa M."/>
            <person name="Iwata M."/>
            <person name="Karol K.G."/>
            <person name="Koehler B."/>
            <person name="Kolukisaoglu U."/>
            <person name="Kubo M."/>
            <person name="Kurata T."/>
            <person name="Lalonde S."/>
            <person name="Li K."/>
            <person name="Li Y."/>
            <person name="Litt A."/>
            <person name="Lyons E."/>
            <person name="Manning G."/>
            <person name="Maruyama T."/>
            <person name="Michael T.P."/>
            <person name="Mikami K."/>
            <person name="Miyazaki S."/>
            <person name="Morinaga S."/>
            <person name="Murata T."/>
            <person name="Mueller-Roeber B."/>
            <person name="Nelson D.R."/>
            <person name="Obara M."/>
            <person name="Oguri Y."/>
            <person name="Olmstead R.G."/>
            <person name="Onodera N."/>
            <person name="Petersen B.L."/>
            <person name="Pils B."/>
            <person name="Prigge M."/>
            <person name="Rensing S.A."/>
            <person name="Riano-Pachon D.M."/>
            <person name="Roberts A.W."/>
            <person name="Sato Y."/>
            <person name="Scheller H.V."/>
            <person name="Schulz B."/>
            <person name="Schulz C."/>
            <person name="Shakirov E.V."/>
            <person name="Shibagaki N."/>
            <person name="Shinohara N."/>
            <person name="Shippen D.E."/>
            <person name="Soerensen I."/>
            <person name="Sotooka R."/>
            <person name="Sugimoto N."/>
            <person name="Sugita M."/>
            <person name="Sumikawa N."/>
            <person name="Tanurdzic M."/>
            <person name="Theissen G."/>
            <person name="Ulvskov P."/>
            <person name="Wakazuki S."/>
            <person name="Weng J.K."/>
            <person name="Willats W.W."/>
            <person name="Wipf D."/>
            <person name="Wolf P.G."/>
            <person name="Yang L."/>
            <person name="Zimmer A.D."/>
            <person name="Zhu Q."/>
            <person name="Mitros T."/>
            <person name="Hellsten U."/>
            <person name="Loque D."/>
            <person name="Otillar R."/>
            <person name="Salamov A."/>
            <person name="Schmutz J."/>
            <person name="Shapiro H."/>
            <person name="Lindquist E."/>
            <person name="Lucas S."/>
            <person name="Rokhsar D."/>
            <person name="Grigoriev I.V."/>
        </authorList>
    </citation>
    <scope>NUCLEOTIDE SEQUENCE [LARGE SCALE GENOMIC DNA]</scope>
</reference>
<dbReference type="PANTHER" id="PTHR45510">
    <property type="entry name" value="RHODANESE-LIKE DOMAIN-CONTAINING PROTEIN 10"/>
    <property type="match status" value="1"/>
</dbReference>
<dbReference type="AlphaFoldDB" id="D8S795"/>
<dbReference type="FunCoup" id="D8S795">
    <property type="interactions" value="996"/>
</dbReference>
<dbReference type="InterPro" id="IPR001763">
    <property type="entry name" value="Rhodanese-like_dom"/>
</dbReference>
<keyword evidence="3" id="KW-1185">Reference proteome</keyword>
<accession>D8S795</accession>
<dbReference type="Proteomes" id="UP000001514">
    <property type="component" value="Unassembled WGS sequence"/>
</dbReference>
<dbReference type="InterPro" id="IPR036873">
    <property type="entry name" value="Rhodanese-like_dom_sf"/>
</dbReference>
<feature type="domain" description="Rhodanese" evidence="1">
    <location>
        <begin position="22"/>
        <end position="147"/>
    </location>
</feature>
<dbReference type="SMART" id="SM00450">
    <property type="entry name" value="RHOD"/>
    <property type="match status" value="1"/>
</dbReference>
<dbReference type="Pfam" id="PF00581">
    <property type="entry name" value="Rhodanese"/>
    <property type="match status" value="1"/>
</dbReference>
<dbReference type="Gramene" id="EFJ19717">
    <property type="protein sequence ID" value="EFJ19717"/>
    <property type="gene ID" value="SELMODRAFT_58660"/>
</dbReference>
<dbReference type="EMBL" id="GL377605">
    <property type="protein sequence ID" value="EFJ19717.1"/>
    <property type="molecule type" value="Genomic_DNA"/>
</dbReference>
<dbReference type="PANTHER" id="PTHR45510:SF1">
    <property type="entry name" value="RHODANESE-LIKE DOMAIN-CONTAINING PROTEIN 10"/>
    <property type="match status" value="1"/>
</dbReference>
<organism evidence="3">
    <name type="scientific">Selaginella moellendorffii</name>
    <name type="common">Spikemoss</name>
    <dbReference type="NCBI Taxonomy" id="88036"/>
    <lineage>
        <taxon>Eukaryota</taxon>
        <taxon>Viridiplantae</taxon>
        <taxon>Streptophyta</taxon>
        <taxon>Embryophyta</taxon>
        <taxon>Tracheophyta</taxon>
        <taxon>Lycopodiopsida</taxon>
        <taxon>Selaginellales</taxon>
        <taxon>Selaginellaceae</taxon>
        <taxon>Selaginella</taxon>
    </lineage>
</organism>
<sequence length="168" mass="18646">KELVQSGAVIAVSPKEAKTLISERGFKLLDVRPIWERQKSFVAESIHVPLFVEDDDLSPITLLKKWIHFGYIGMWMGHKLTAVNIQFLDQALDAAARSKDSKLLIACGEGLRSLLAIEKLHGDGFTNLAWLDGGFGAAKRRDFEGVEGTELRFASIGGFAQYFLQIIL</sequence>
<gene>
    <name evidence="2" type="ORF">SELMODRAFT_58660</name>
</gene>
<feature type="non-terminal residue" evidence="2">
    <location>
        <position position="168"/>
    </location>
</feature>
<dbReference type="HOGENOM" id="CLU_101573_0_0_1"/>
<dbReference type="KEGG" id="smo:SELMODRAFT_58660"/>
<evidence type="ECO:0000259" key="1">
    <source>
        <dbReference type="PROSITE" id="PS50206"/>
    </source>
</evidence>
<name>D8S795_SELML</name>